<keyword evidence="3" id="KW-1185">Reference proteome</keyword>
<organism evidence="2 3">
    <name type="scientific">Paraphoma chrysanthemicola</name>
    <dbReference type="NCBI Taxonomy" id="798071"/>
    <lineage>
        <taxon>Eukaryota</taxon>
        <taxon>Fungi</taxon>
        <taxon>Dikarya</taxon>
        <taxon>Ascomycota</taxon>
        <taxon>Pezizomycotina</taxon>
        <taxon>Dothideomycetes</taxon>
        <taxon>Pleosporomycetidae</taxon>
        <taxon>Pleosporales</taxon>
        <taxon>Pleosporineae</taxon>
        <taxon>Phaeosphaeriaceae</taxon>
        <taxon>Paraphoma</taxon>
    </lineage>
</organism>
<protein>
    <submittedName>
        <fullName evidence="2">Uncharacterized protein</fullName>
    </submittedName>
</protein>
<evidence type="ECO:0000313" key="2">
    <source>
        <dbReference type="EMBL" id="KAH7084167.1"/>
    </source>
</evidence>
<dbReference type="Proteomes" id="UP000813461">
    <property type="component" value="Unassembled WGS sequence"/>
</dbReference>
<sequence length="410" mass="44915">MNQIATLALTLIPFPTWAYPTEAIVSHSSLDIAKRNPCDGVNAEPVLYHDYKGDVCPPPFTFTSPGQCQMKRYKPKGNIFQHLYCGGYCEENVRFFYGREVMFLASPYCHGPMTCTITDTETTAWAFSISFPQFSAKLTEIFTAGITGSISSTTSTAKAIAKAVKLEQNECGYFTWIPILRESCGTFTGEGDFKDIAPGHPEGLCYDGKLVEPNTCVTVPNAVKGTKGDPWGITTLVRVDCRTHEPLPAEFQDPAYNNPGVPLDRGLYQSFAETFEDSDKIHGQTSEIDCNIQDVNQLANREDCSAAIATGMLTPVVALLAGRKDGQWWASSVHSCALQIEYEQDWTDDCFVGLTEVLRAAAGIMNTCKAHGDKIGGARRFRNDGRCNATLRLANTAGRDRPQDASPLLP</sequence>
<dbReference type="OrthoDB" id="1896086at2759"/>
<dbReference type="AlphaFoldDB" id="A0A8K0R2W9"/>
<reference evidence="2" key="1">
    <citation type="journal article" date="2021" name="Nat. Commun.">
        <title>Genetic determinants of endophytism in the Arabidopsis root mycobiome.</title>
        <authorList>
            <person name="Mesny F."/>
            <person name="Miyauchi S."/>
            <person name="Thiergart T."/>
            <person name="Pickel B."/>
            <person name="Atanasova L."/>
            <person name="Karlsson M."/>
            <person name="Huettel B."/>
            <person name="Barry K.W."/>
            <person name="Haridas S."/>
            <person name="Chen C."/>
            <person name="Bauer D."/>
            <person name="Andreopoulos W."/>
            <person name="Pangilinan J."/>
            <person name="LaButti K."/>
            <person name="Riley R."/>
            <person name="Lipzen A."/>
            <person name="Clum A."/>
            <person name="Drula E."/>
            <person name="Henrissat B."/>
            <person name="Kohler A."/>
            <person name="Grigoriev I.V."/>
            <person name="Martin F.M."/>
            <person name="Hacquard S."/>
        </authorList>
    </citation>
    <scope>NUCLEOTIDE SEQUENCE</scope>
    <source>
        <strain evidence="2">MPI-SDFR-AT-0120</strain>
    </source>
</reference>
<evidence type="ECO:0000256" key="1">
    <source>
        <dbReference type="SAM" id="SignalP"/>
    </source>
</evidence>
<gene>
    <name evidence="2" type="ORF">FB567DRAFT_580786</name>
</gene>
<comment type="caution">
    <text evidence="2">The sequence shown here is derived from an EMBL/GenBank/DDBJ whole genome shotgun (WGS) entry which is preliminary data.</text>
</comment>
<feature type="chain" id="PRO_5035449234" evidence="1">
    <location>
        <begin position="19"/>
        <end position="410"/>
    </location>
</feature>
<accession>A0A8K0R2W9</accession>
<dbReference type="EMBL" id="JAGMVJ010000012">
    <property type="protein sequence ID" value="KAH7084167.1"/>
    <property type="molecule type" value="Genomic_DNA"/>
</dbReference>
<proteinExistence type="predicted"/>
<evidence type="ECO:0000313" key="3">
    <source>
        <dbReference type="Proteomes" id="UP000813461"/>
    </source>
</evidence>
<name>A0A8K0R2W9_9PLEO</name>
<keyword evidence="1" id="KW-0732">Signal</keyword>
<feature type="signal peptide" evidence="1">
    <location>
        <begin position="1"/>
        <end position="18"/>
    </location>
</feature>